<dbReference type="Pfam" id="PF04525">
    <property type="entry name" value="LOR"/>
    <property type="match status" value="1"/>
</dbReference>
<keyword evidence="3" id="KW-1185">Reference proteome</keyword>
<dbReference type="InterPro" id="IPR038595">
    <property type="entry name" value="LOR_sf"/>
</dbReference>
<comment type="similarity">
    <text evidence="1">Belongs to the LOR family.</text>
</comment>
<evidence type="ECO:0008006" key="4">
    <source>
        <dbReference type="Google" id="ProtNLM"/>
    </source>
</evidence>
<reference evidence="3" key="1">
    <citation type="submission" date="2016-09" db="EMBL/GenBank/DDBJ databases">
        <authorList>
            <person name="Gulvik C.A."/>
        </authorList>
    </citation>
    <scope>NUCLEOTIDE SEQUENCE [LARGE SCALE GENOMIC DNA]</scope>
    <source>
        <strain evidence="3">LMG 8895</strain>
    </source>
</reference>
<proteinExistence type="inferred from homology"/>
<organism evidence="2 3">
    <name type="scientific">Enterococcus termitis</name>
    <dbReference type="NCBI Taxonomy" id="332950"/>
    <lineage>
        <taxon>Bacteria</taxon>
        <taxon>Bacillati</taxon>
        <taxon>Bacillota</taxon>
        <taxon>Bacilli</taxon>
        <taxon>Lactobacillales</taxon>
        <taxon>Enterococcaceae</taxon>
        <taxon>Enterococcus</taxon>
    </lineage>
</organism>
<sequence>MSRLYIKQKVFSFGGHFTVKDENEQDKYIVEGSFLSIPKVFTIKDLNDQVIGTITKKVFSWLPKFFVAVDGKEELIIEKQLTFFKAKYQIDSEDLTIQGDWWDKQFTILRRGKVVAAINEKWFTWGDTFEVEVYDETLEHLVISVVIAIDFVKQEEAASASSSS</sequence>
<protein>
    <recommendedName>
        <fullName evidence="4">LURP-one-related family protein</fullName>
    </recommendedName>
</protein>
<name>A0A1E5H480_9ENTE</name>
<dbReference type="AlphaFoldDB" id="A0A1E5H480"/>
<gene>
    <name evidence="2" type="ORF">BCR25_14800</name>
</gene>
<dbReference type="EMBL" id="MIJY01000003">
    <property type="protein sequence ID" value="OEG19714.1"/>
    <property type="molecule type" value="Genomic_DNA"/>
</dbReference>
<dbReference type="InterPro" id="IPR007612">
    <property type="entry name" value="LOR"/>
</dbReference>
<dbReference type="Proteomes" id="UP000095094">
    <property type="component" value="Unassembled WGS sequence"/>
</dbReference>
<dbReference type="InterPro" id="IPR025659">
    <property type="entry name" value="Tubby-like_C"/>
</dbReference>
<comment type="caution">
    <text evidence="2">The sequence shown here is derived from an EMBL/GenBank/DDBJ whole genome shotgun (WGS) entry which is preliminary data.</text>
</comment>
<evidence type="ECO:0000313" key="2">
    <source>
        <dbReference type="EMBL" id="OEG19714.1"/>
    </source>
</evidence>
<dbReference type="Gene3D" id="2.40.160.200">
    <property type="entry name" value="LURP1-related"/>
    <property type="match status" value="1"/>
</dbReference>
<evidence type="ECO:0000313" key="3">
    <source>
        <dbReference type="Proteomes" id="UP000095094"/>
    </source>
</evidence>
<dbReference type="SUPFAM" id="SSF54518">
    <property type="entry name" value="Tubby C-terminal domain-like"/>
    <property type="match status" value="1"/>
</dbReference>
<dbReference type="RefSeq" id="WP_069662328.1">
    <property type="nucleotide sequence ID" value="NZ_JBHUJJ010000001.1"/>
</dbReference>
<evidence type="ECO:0000256" key="1">
    <source>
        <dbReference type="ARBA" id="ARBA00005437"/>
    </source>
</evidence>
<dbReference type="OrthoDB" id="652307at2"/>
<accession>A0A1E5H480</accession>